<evidence type="ECO:0000256" key="2">
    <source>
        <dbReference type="SAM" id="Coils"/>
    </source>
</evidence>
<proteinExistence type="predicted"/>
<dbReference type="EMBL" id="KV922644">
    <property type="protein sequence ID" value="PIO08842.1"/>
    <property type="molecule type" value="Genomic_DNA"/>
</dbReference>
<evidence type="ECO:0000256" key="3">
    <source>
        <dbReference type="SAM" id="MobiDB-lite"/>
    </source>
</evidence>
<dbReference type="OrthoDB" id="411251at2759"/>
<dbReference type="AlphaFoldDB" id="A0A2G9PZR1"/>
<dbReference type="GO" id="GO:0000981">
    <property type="term" value="F:DNA-binding transcription factor activity, RNA polymerase II-specific"/>
    <property type="evidence" value="ECO:0007669"/>
    <property type="project" value="InterPro"/>
</dbReference>
<dbReference type="GO" id="GO:0032922">
    <property type="term" value="P:circadian regulation of gene expression"/>
    <property type="evidence" value="ECO:0007669"/>
    <property type="project" value="InterPro"/>
</dbReference>
<sequence length="279" mass="30959">SISSQSLNQSLTQPVQKQQATAILQPGMTQPIFQFTAQFGAMKHLKDQLEQRTRMIEENIHRQQEELRKIQEQLQMVHGQGFQMFLQQSTPSLNFGPVQTSSGNNSNMQQLPQLTMQGQVVQTNQLQGGLSTSHMGGPHMLQQQPLQNTSQGQQNMHSGHSQQTSMSSQTPGSLAAPLYNAMVISQPSTANMVQMPSSRQQTSQGPAVTTFSQDRQIRFSQAQQIVTKLASRLVHGNQSAQLILSSFPVQQSTFAPSHQQQLSRHRTDSMSDPSKVQQL</sequence>
<keyword evidence="1" id="KW-0539">Nucleus</keyword>
<feature type="compositionally biased region" description="Polar residues" evidence="3">
    <location>
        <begin position="141"/>
        <end position="172"/>
    </location>
</feature>
<gene>
    <name evidence="4" type="ORF">AB205_0048780</name>
</gene>
<protein>
    <submittedName>
        <fullName evidence="4">Uncharacterized protein</fullName>
    </submittedName>
</protein>
<feature type="region of interest" description="Disordered" evidence="3">
    <location>
        <begin position="129"/>
        <end position="173"/>
    </location>
</feature>
<dbReference type="PANTHER" id="PTHR46055:SF2">
    <property type="entry name" value="CIRCADIAN LOCOMOTER OUTPUT CYCLES PROTEIN KAPUT"/>
    <property type="match status" value="1"/>
</dbReference>
<name>A0A2G9PZR1_AQUCT</name>
<reference evidence="4" key="1">
    <citation type="submission" date="2017-08" db="EMBL/GenBank/DDBJ databases">
        <title>Assembly of the North American Bullfrog Genome.</title>
        <authorList>
            <person name="Warren R.L."/>
            <person name="Vandervalk B.P."/>
            <person name="Kucuk E."/>
            <person name="Birol I."/>
            <person name="Helbing C."/>
            <person name="Pandoh P."/>
            <person name="Behsaz B."/>
            <person name="Mohamadi H."/>
            <person name="Chu J."/>
            <person name="Jackman S."/>
            <person name="Hammond S.A."/>
            <person name="Veldhoen N."/>
            <person name="Kirk H."/>
            <person name="Zhao Y."/>
            <person name="Coope R."/>
            <person name="Pleasance S."/>
            <person name="Moore R."/>
            <person name="Holt R."/>
        </authorList>
    </citation>
    <scope>NUCLEOTIDE SEQUENCE</scope>
    <source>
        <strain evidence="4">Bruno</strain>
        <tissue evidence="4">Liver</tissue>
    </source>
</reference>
<dbReference type="InterPro" id="IPR047230">
    <property type="entry name" value="CLOCK-like"/>
</dbReference>
<evidence type="ECO:0000313" key="4">
    <source>
        <dbReference type="EMBL" id="PIO08842.1"/>
    </source>
</evidence>
<evidence type="ECO:0000256" key="1">
    <source>
        <dbReference type="ARBA" id="ARBA00023242"/>
    </source>
</evidence>
<dbReference type="PANTHER" id="PTHR46055">
    <property type="entry name" value="CIRCADIAN LOCOMOTER OUTPUT CYCLES PROTEIN KAPUT"/>
    <property type="match status" value="1"/>
</dbReference>
<keyword evidence="2" id="KW-0175">Coiled coil</keyword>
<feature type="non-terminal residue" evidence="4">
    <location>
        <position position="1"/>
    </location>
</feature>
<feature type="region of interest" description="Disordered" evidence="3">
    <location>
        <begin position="254"/>
        <end position="279"/>
    </location>
</feature>
<feature type="coiled-coil region" evidence="2">
    <location>
        <begin position="46"/>
        <end position="80"/>
    </location>
</feature>
<feature type="compositionally biased region" description="Polar residues" evidence="3">
    <location>
        <begin position="270"/>
        <end position="279"/>
    </location>
</feature>
<dbReference type="GO" id="GO:1990513">
    <property type="term" value="C:CLOCK-BMAL transcription complex"/>
    <property type="evidence" value="ECO:0007669"/>
    <property type="project" value="TreeGrafter"/>
</dbReference>
<organism evidence="4">
    <name type="scientific">Aquarana catesbeiana</name>
    <name type="common">American bullfrog</name>
    <name type="synonym">Rana catesbeiana</name>
    <dbReference type="NCBI Taxonomy" id="8400"/>
    <lineage>
        <taxon>Eukaryota</taxon>
        <taxon>Metazoa</taxon>
        <taxon>Chordata</taxon>
        <taxon>Craniata</taxon>
        <taxon>Vertebrata</taxon>
        <taxon>Euteleostomi</taxon>
        <taxon>Amphibia</taxon>
        <taxon>Batrachia</taxon>
        <taxon>Anura</taxon>
        <taxon>Neobatrachia</taxon>
        <taxon>Ranoidea</taxon>
        <taxon>Ranidae</taxon>
        <taxon>Aquarana</taxon>
    </lineage>
</organism>
<accession>A0A2G9PZR1</accession>
<dbReference type="GO" id="GO:0070888">
    <property type="term" value="F:E-box binding"/>
    <property type="evidence" value="ECO:0007669"/>
    <property type="project" value="TreeGrafter"/>
</dbReference>